<name>A0A8S5VVB7_9CAUD</name>
<proteinExistence type="predicted"/>
<reference evidence="2" key="1">
    <citation type="journal article" date="2021" name="Proc. Natl. Acad. Sci. U.S.A.">
        <title>A Catalog of Tens of Thousands of Viruses from Human Metagenomes Reveals Hidden Associations with Chronic Diseases.</title>
        <authorList>
            <person name="Tisza M.J."/>
            <person name="Buck C.B."/>
        </authorList>
    </citation>
    <scope>NUCLEOTIDE SEQUENCE</scope>
    <source>
        <strain evidence="2">CtY4J10</strain>
    </source>
</reference>
<dbReference type="SUPFAM" id="SSF143100">
    <property type="entry name" value="TTHA1013/TTHA0281-like"/>
    <property type="match status" value="1"/>
</dbReference>
<dbReference type="EMBL" id="BK035411">
    <property type="protein sequence ID" value="DAG99367.1"/>
    <property type="molecule type" value="Genomic_DNA"/>
</dbReference>
<sequence>MTQLQEAIRDKITKYSDACGMCTDITKECNTCGITCILEDLNELQKLADNPDAIRSTAHIMRGTVDHMKEPKLAYRGYTATVEYDEDDKLWHGTLDGIKDLVNFHAFEIENIEKEFRNAVDDYLDFCKEVGKEPERPQMSEWISVKDRLPEKDEYVLCFCNIGDGFQAIFHYGKERKFNGTAVTHWMPLPKPPEVTP</sequence>
<evidence type="ECO:0000313" key="2">
    <source>
        <dbReference type="EMBL" id="DAG99367.1"/>
    </source>
</evidence>
<dbReference type="InterPro" id="IPR007539">
    <property type="entry name" value="DUF551"/>
</dbReference>
<feature type="domain" description="DUF551" evidence="1">
    <location>
        <begin position="141"/>
        <end position="194"/>
    </location>
</feature>
<protein>
    <submittedName>
        <fullName evidence="2">Putative nuclease of the RNAse H fold, HicB family</fullName>
    </submittedName>
</protein>
<dbReference type="InterPro" id="IPR035069">
    <property type="entry name" value="TTHA1013/TTHA0281-like"/>
</dbReference>
<organism evidence="2">
    <name type="scientific">Ackermannviridae sp</name>
    <dbReference type="NCBI Taxonomy" id="2831612"/>
    <lineage>
        <taxon>Viruses</taxon>
        <taxon>Duplodnaviria</taxon>
        <taxon>Heunggongvirae</taxon>
        <taxon>Uroviricota</taxon>
        <taxon>Caudoviricetes</taxon>
        <taxon>Pantevenvirales</taxon>
        <taxon>Ackermannviridae</taxon>
    </lineage>
</organism>
<evidence type="ECO:0000259" key="1">
    <source>
        <dbReference type="Pfam" id="PF04448"/>
    </source>
</evidence>
<dbReference type="Pfam" id="PF04448">
    <property type="entry name" value="DUF551"/>
    <property type="match status" value="1"/>
</dbReference>
<accession>A0A8S5VVB7</accession>